<keyword evidence="2" id="KW-0472">Membrane</keyword>
<sequence length="254" mass="27525">MAQAFGSKKAPKSKASRADKKATRALKRQRRRETFSSIGQAFSMTRKNDSRLIPYLVLAFIAGALLGFFVLFIPTGTWWLGIVPAVAVGLLAAMFVFSRRAQSSAYSQAEGQPGAASYVLGQMRGDWHKTDAVAGTTQLDAVHRILGRPGVILVGEGAPHRVKPLLAQEKKRVSRLAGDAPIYDIVVGKGEGEVPLGKLNVYIMKLPRNLSKEQVVALDRRLAALSTARAPLPQGPMPAGAKMRNMQRAARRRG</sequence>
<dbReference type="Pfam" id="PF13829">
    <property type="entry name" value="DUF4191"/>
    <property type="match status" value="1"/>
</dbReference>
<keyword evidence="2" id="KW-1133">Transmembrane helix</keyword>
<evidence type="ECO:0000313" key="3">
    <source>
        <dbReference type="EMBL" id="UQX87283.1"/>
    </source>
</evidence>
<dbReference type="RefSeq" id="WP_249769774.1">
    <property type="nucleotide sequence ID" value="NZ_CP097332.1"/>
</dbReference>
<name>A0ABY4QVE8_9ACTN</name>
<feature type="region of interest" description="Disordered" evidence="1">
    <location>
        <begin position="1"/>
        <end position="32"/>
    </location>
</feature>
<dbReference type="Proteomes" id="UP001056336">
    <property type="component" value="Chromosome"/>
</dbReference>
<evidence type="ECO:0000256" key="2">
    <source>
        <dbReference type="SAM" id="Phobius"/>
    </source>
</evidence>
<feature type="region of interest" description="Disordered" evidence="1">
    <location>
        <begin position="230"/>
        <end position="254"/>
    </location>
</feature>
<gene>
    <name evidence="3" type="ORF">M6D93_13350</name>
</gene>
<organism evidence="3 4">
    <name type="scientific">Jatrophihabitans telluris</name>
    <dbReference type="NCBI Taxonomy" id="2038343"/>
    <lineage>
        <taxon>Bacteria</taxon>
        <taxon>Bacillati</taxon>
        <taxon>Actinomycetota</taxon>
        <taxon>Actinomycetes</taxon>
        <taxon>Jatrophihabitantales</taxon>
        <taxon>Jatrophihabitantaceae</taxon>
        <taxon>Jatrophihabitans</taxon>
    </lineage>
</organism>
<evidence type="ECO:0000256" key="1">
    <source>
        <dbReference type="SAM" id="MobiDB-lite"/>
    </source>
</evidence>
<reference evidence="3" key="1">
    <citation type="journal article" date="2018" name="Int. J. Syst. Evol. Microbiol.">
        <title>Jatrophihabitans telluris sp. nov., isolated from sediment soil of lava forest wetlands and the emended description of the genus Jatrophihabitans.</title>
        <authorList>
            <person name="Lee K.C."/>
            <person name="Suh M.K."/>
            <person name="Eom M.K."/>
            <person name="Kim K.K."/>
            <person name="Kim J.S."/>
            <person name="Kim D.S."/>
            <person name="Ko S.H."/>
            <person name="Shin Y.K."/>
            <person name="Lee J.S."/>
        </authorList>
    </citation>
    <scope>NUCLEOTIDE SEQUENCE</scope>
    <source>
        <strain evidence="3">N237</strain>
    </source>
</reference>
<evidence type="ECO:0000313" key="4">
    <source>
        <dbReference type="Proteomes" id="UP001056336"/>
    </source>
</evidence>
<proteinExistence type="predicted"/>
<protein>
    <submittedName>
        <fullName evidence="3">DUF4191 domain-containing protein</fullName>
    </submittedName>
</protein>
<feature type="transmembrane region" description="Helical" evidence="2">
    <location>
        <begin position="78"/>
        <end position="97"/>
    </location>
</feature>
<feature type="transmembrane region" description="Helical" evidence="2">
    <location>
        <begin position="52"/>
        <end position="72"/>
    </location>
</feature>
<keyword evidence="2" id="KW-0812">Transmembrane</keyword>
<accession>A0ABY4QVE8</accession>
<keyword evidence="4" id="KW-1185">Reference proteome</keyword>
<reference evidence="3" key="2">
    <citation type="submission" date="2022-05" db="EMBL/GenBank/DDBJ databases">
        <authorList>
            <person name="Kim J.-S."/>
            <person name="Lee K."/>
            <person name="Suh M."/>
            <person name="Eom M."/>
            <person name="Kim J.-S."/>
            <person name="Kim D.-S."/>
            <person name="Ko S.-H."/>
            <person name="Shin Y."/>
            <person name="Lee J.-S."/>
        </authorList>
    </citation>
    <scope>NUCLEOTIDE SEQUENCE</scope>
    <source>
        <strain evidence="3">N237</strain>
    </source>
</reference>
<dbReference type="EMBL" id="CP097332">
    <property type="protein sequence ID" value="UQX87283.1"/>
    <property type="molecule type" value="Genomic_DNA"/>
</dbReference>
<dbReference type="InterPro" id="IPR025445">
    <property type="entry name" value="DUF4191"/>
</dbReference>